<evidence type="ECO:0000313" key="1">
    <source>
        <dbReference type="EMBL" id="CDW36316.1"/>
    </source>
</evidence>
<sequence>NFKMSFLNFIEYIITVALCIGKNINHVSSKGTIFIDNYELHKMNKNGMLFVLSYFEQRRPQTGVMLERLEPITQSRNFYSHHTKITTFHEKFQIAKR</sequence>
<accession>A0A0K2UF31</accession>
<proteinExistence type="predicted"/>
<protein>
    <submittedName>
        <fullName evidence="1">Uncharacterized protein</fullName>
    </submittedName>
</protein>
<reference evidence="1" key="1">
    <citation type="submission" date="2014-05" db="EMBL/GenBank/DDBJ databases">
        <authorList>
            <person name="Chronopoulou M."/>
        </authorList>
    </citation>
    <scope>NUCLEOTIDE SEQUENCE</scope>
    <source>
        <tissue evidence="1">Whole organism</tissue>
    </source>
</reference>
<feature type="non-terminal residue" evidence="1">
    <location>
        <position position="1"/>
    </location>
</feature>
<dbReference type="EMBL" id="HACA01018955">
    <property type="protein sequence ID" value="CDW36316.1"/>
    <property type="molecule type" value="Transcribed_RNA"/>
</dbReference>
<organism evidence="1">
    <name type="scientific">Lepeophtheirus salmonis</name>
    <name type="common">Salmon louse</name>
    <name type="synonym">Caligus salmonis</name>
    <dbReference type="NCBI Taxonomy" id="72036"/>
    <lineage>
        <taxon>Eukaryota</taxon>
        <taxon>Metazoa</taxon>
        <taxon>Ecdysozoa</taxon>
        <taxon>Arthropoda</taxon>
        <taxon>Crustacea</taxon>
        <taxon>Multicrustacea</taxon>
        <taxon>Hexanauplia</taxon>
        <taxon>Copepoda</taxon>
        <taxon>Siphonostomatoida</taxon>
        <taxon>Caligidae</taxon>
        <taxon>Lepeophtheirus</taxon>
    </lineage>
</organism>
<name>A0A0K2UF31_LEPSM</name>
<dbReference type="AlphaFoldDB" id="A0A0K2UF31"/>